<dbReference type="Proteomes" id="UP000237481">
    <property type="component" value="Unassembled WGS sequence"/>
</dbReference>
<dbReference type="GO" id="GO:0005938">
    <property type="term" value="C:cell cortex"/>
    <property type="evidence" value="ECO:0007669"/>
    <property type="project" value="TreeGrafter"/>
</dbReference>
<accession>A0A2S4L2D6</accession>
<dbReference type="EMBL" id="PKSG01000314">
    <property type="protein sequence ID" value="POR36594.1"/>
    <property type="molecule type" value="Genomic_DNA"/>
</dbReference>
<dbReference type="Pfam" id="PF08580">
    <property type="entry name" value="KAR9"/>
    <property type="match status" value="1"/>
</dbReference>
<evidence type="ECO:0000256" key="2">
    <source>
        <dbReference type="SAM" id="MobiDB-lite"/>
    </source>
</evidence>
<evidence type="ECO:0000256" key="1">
    <source>
        <dbReference type="SAM" id="Coils"/>
    </source>
</evidence>
<dbReference type="STRING" id="94208.A0A2S4L2D6"/>
<feature type="compositionally biased region" description="Basic and acidic residues" evidence="2">
    <location>
        <begin position="1098"/>
        <end position="1108"/>
    </location>
</feature>
<feature type="compositionally biased region" description="Low complexity" evidence="2">
    <location>
        <begin position="1048"/>
        <end position="1063"/>
    </location>
</feature>
<feature type="compositionally biased region" description="Low complexity" evidence="2">
    <location>
        <begin position="134"/>
        <end position="168"/>
    </location>
</feature>
<evidence type="ECO:0000313" key="3">
    <source>
        <dbReference type="EMBL" id="POR36594.1"/>
    </source>
</evidence>
<feature type="compositionally biased region" description="Polar residues" evidence="2">
    <location>
        <begin position="255"/>
        <end position="264"/>
    </location>
</feature>
<dbReference type="GO" id="GO:0043332">
    <property type="term" value="C:mating projection tip"/>
    <property type="evidence" value="ECO:0007669"/>
    <property type="project" value="TreeGrafter"/>
</dbReference>
<keyword evidence="1" id="KW-0175">Coiled coil</keyword>
<feature type="compositionally biased region" description="Polar residues" evidence="2">
    <location>
        <begin position="915"/>
        <end position="925"/>
    </location>
</feature>
<dbReference type="PANTHER" id="PTHR37271">
    <property type="entry name" value="KARYOGAMY PROTEIN KAR9"/>
    <property type="match status" value="1"/>
</dbReference>
<feature type="region of interest" description="Disordered" evidence="2">
    <location>
        <begin position="1"/>
        <end position="39"/>
    </location>
</feature>
<dbReference type="PANTHER" id="PTHR37271:SF1">
    <property type="entry name" value="KARYOGAMY PROTEIN KAR9"/>
    <property type="match status" value="1"/>
</dbReference>
<feature type="compositionally biased region" description="Low complexity" evidence="2">
    <location>
        <begin position="884"/>
        <end position="899"/>
    </location>
</feature>
<dbReference type="GO" id="GO:0005816">
    <property type="term" value="C:spindle pole body"/>
    <property type="evidence" value="ECO:0007669"/>
    <property type="project" value="TreeGrafter"/>
</dbReference>
<sequence>MTACADHPPAVVASSIINSNSSSSSSSSSSSTPDGAGSEAVVGLLRHHLGGRISYDDDGGHRQDAVCQVLSFADIPSDASQLSVPRRGATNAAPRRGGGAPTKFNLNINTNNPTTTAAADDNDSFNPIDTPALSRTTTNTTSRSTSSGSSTNHTGSNTATTAAQNSHSPPVPPPPQHHQPPASAIRKTSPGLAARLKALGFGTSKKESDSATPYHDHVGRLDEQQLRQLDEKHQAGSLTSVISRRGRPWKGSGTAPASSTSLNRPAQPIVAAGSPQLPEIKTPEPLAMDTQKYRLPDHTNGNGTKVTLDTRREHLERNTRPPSPDAVPPPPPPKETPPAVVTPPAVASPNDYVPGLSSYFTPGHNRPGSIYTLSRASFANQLAQLTSLQLPDAESLSSKVSAIRTAQVAAKALINAAEQIRSWICKALEVIGGLDSEDDVEWAAAGGREGLEEVENAITRFEELINVYVGAIEELQGRGDISTVAVQDLKRAVSQMECIIDEWAKIRATLHTVRAQVEIAMEWEELWNNVLGDIQGEMDELSRLVFEMEERRHKSIVAAASGDNVDIGDLETIVEDSPAPGSRLQAPNRFSLPALPVSPSSPGILGLSQDDSSLLALFARMQPLRASLDFLPMRLSVFEARAEKSFPTACDELEMRRTALDASYKKLEKDAESLRKELGEDRWVIVFRGAGRQAQKMHESVQRSLLKLRESVDAGLHLTSPPTMTKKIESYEAKKTHYGTAIERVLSIIDKGVKDRLTVNGEILRLHSDMQSRWESLKNQIREMDAILEDIQMDRRSQQLRDSISSLHSNDRSTIGSGHDTPGSSPPSSVIMSSLGFDPHTPAMRAKGRSPGASNSAPPPSNRRHSSLPAPASQFARKTGSRLSTIVSSSAATPVAPSIRTPRPGSTLGHRPAWNGSTNVSTLDTGHNFKPLTLTTPSPYARGSLGAQRSVSALTPSSGGSRLPTLRNPLARASSESPKVSQTPSRTGHSRLSFRERLASPGPYSQQALSKPRPSALSAESPMSVPSTKRRASLQPSGSESTVDEGQTSRPASSLASTSRRSSMLPMPKGMKEGSTGRASPQLAPASRSSMHKTTPVEFKDPKPRWRH</sequence>
<dbReference type="AlphaFoldDB" id="A0A2S4L2D6"/>
<feature type="region of interest" description="Disordered" evidence="2">
    <location>
        <begin position="231"/>
        <end position="282"/>
    </location>
</feature>
<feature type="compositionally biased region" description="Low complexity" evidence="2">
    <location>
        <begin position="109"/>
        <end position="119"/>
    </location>
</feature>
<evidence type="ECO:0008006" key="5">
    <source>
        <dbReference type="Google" id="ProtNLM"/>
    </source>
</evidence>
<feature type="compositionally biased region" description="Low complexity" evidence="2">
    <location>
        <begin position="822"/>
        <end position="834"/>
    </location>
</feature>
<dbReference type="GO" id="GO:0051293">
    <property type="term" value="P:establishment of spindle localization"/>
    <property type="evidence" value="ECO:0007669"/>
    <property type="project" value="TreeGrafter"/>
</dbReference>
<dbReference type="InterPro" id="IPR013889">
    <property type="entry name" value="Karyogamy_KAR9"/>
</dbReference>
<feature type="compositionally biased region" description="Low complexity" evidence="2">
    <location>
        <begin position="337"/>
        <end position="346"/>
    </location>
</feature>
<feature type="compositionally biased region" description="Polar residues" evidence="2">
    <location>
        <begin position="974"/>
        <end position="987"/>
    </location>
</feature>
<feature type="compositionally biased region" description="Polar residues" evidence="2">
    <location>
        <begin position="947"/>
        <end position="960"/>
    </location>
</feature>
<feature type="compositionally biased region" description="Pro residues" evidence="2">
    <location>
        <begin position="321"/>
        <end position="336"/>
    </location>
</feature>
<gene>
    <name evidence="3" type="ORF">TPAR_03283</name>
</gene>
<feature type="region of interest" description="Disordered" evidence="2">
    <location>
        <begin position="79"/>
        <end position="187"/>
    </location>
</feature>
<organism evidence="3 4">
    <name type="scientific">Tolypocladium paradoxum</name>
    <dbReference type="NCBI Taxonomy" id="94208"/>
    <lineage>
        <taxon>Eukaryota</taxon>
        <taxon>Fungi</taxon>
        <taxon>Dikarya</taxon>
        <taxon>Ascomycota</taxon>
        <taxon>Pezizomycotina</taxon>
        <taxon>Sordariomycetes</taxon>
        <taxon>Hypocreomycetidae</taxon>
        <taxon>Hypocreales</taxon>
        <taxon>Ophiocordycipitaceae</taxon>
        <taxon>Tolypocladium</taxon>
    </lineage>
</organism>
<feature type="compositionally biased region" description="Polar residues" evidence="2">
    <location>
        <begin position="800"/>
        <end position="816"/>
    </location>
</feature>
<feature type="coiled-coil region" evidence="1">
    <location>
        <begin position="650"/>
        <end position="677"/>
    </location>
</feature>
<dbReference type="OrthoDB" id="5559380at2759"/>
<feature type="compositionally biased region" description="Polar residues" evidence="2">
    <location>
        <begin position="1034"/>
        <end position="1046"/>
    </location>
</feature>
<name>A0A2S4L2D6_9HYPO</name>
<keyword evidence="4" id="KW-1185">Reference proteome</keyword>
<feature type="region of interest" description="Disordered" evidence="2">
    <location>
        <begin position="315"/>
        <end position="346"/>
    </location>
</feature>
<feature type="compositionally biased region" description="Low complexity" evidence="2">
    <location>
        <begin position="14"/>
        <end position="31"/>
    </location>
</feature>
<dbReference type="GO" id="GO:0031578">
    <property type="term" value="P:mitotic spindle orientation checkpoint signaling"/>
    <property type="evidence" value="ECO:0007669"/>
    <property type="project" value="TreeGrafter"/>
</dbReference>
<proteinExistence type="predicted"/>
<evidence type="ECO:0000313" key="4">
    <source>
        <dbReference type="Proteomes" id="UP000237481"/>
    </source>
</evidence>
<feature type="compositionally biased region" description="Pro residues" evidence="2">
    <location>
        <begin position="169"/>
        <end position="178"/>
    </location>
</feature>
<dbReference type="GO" id="GO:0030473">
    <property type="term" value="P:nuclear migration along microtubule"/>
    <property type="evidence" value="ECO:0007669"/>
    <property type="project" value="TreeGrafter"/>
</dbReference>
<comment type="caution">
    <text evidence="3">The sequence shown here is derived from an EMBL/GenBank/DDBJ whole genome shotgun (WGS) entry which is preliminary data.</text>
</comment>
<feature type="region of interest" description="Disordered" evidence="2">
    <location>
        <begin position="798"/>
        <end position="1108"/>
    </location>
</feature>
<protein>
    <recommendedName>
        <fullName evidence="5">Karyogamy protein, KAR9</fullName>
    </recommendedName>
</protein>
<reference evidence="3 4" key="1">
    <citation type="submission" date="2018-01" db="EMBL/GenBank/DDBJ databases">
        <title>Harnessing the power of phylogenomics to disentangle the directionality and signatures of interkingdom host jumping in the parasitic fungal genus Tolypocladium.</title>
        <authorList>
            <person name="Quandt C.A."/>
            <person name="Patterson W."/>
            <person name="Spatafora J.W."/>
        </authorList>
    </citation>
    <scope>NUCLEOTIDE SEQUENCE [LARGE SCALE GENOMIC DNA]</scope>
    <source>
        <strain evidence="3 4">NRBC 100945</strain>
    </source>
</reference>